<organism evidence="2 3">
    <name type="scientific">Niastella caeni</name>
    <dbReference type="NCBI Taxonomy" id="2569763"/>
    <lineage>
        <taxon>Bacteria</taxon>
        <taxon>Pseudomonadati</taxon>
        <taxon>Bacteroidota</taxon>
        <taxon>Chitinophagia</taxon>
        <taxon>Chitinophagales</taxon>
        <taxon>Chitinophagaceae</taxon>
        <taxon>Niastella</taxon>
    </lineage>
</organism>
<protein>
    <submittedName>
        <fullName evidence="2">Uncharacterized protein</fullName>
    </submittedName>
</protein>
<sequence length="148" mass="17328">MIRSLRKRHLQIWTALAVLLPLGIIVAWMAIPKYPMQTLLQPDAEKPLPEILKQRTKDNYIVFIRSNRQRSAFQLEWLNKKPLTWPTATIYKVQKGSTINNGILIGRIESRGTYRFALDSTFQIANFSKDQLILYDFIHQQIIDTINF</sequence>
<reference evidence="2 3" key="1">
    <citation type="submission" date="2019-04" db="EMBL/GenBank/DDBJ databases">
        <title>Niastella caeni sp. nov., isolated from activated sludge.</title>
        <authorList>
            <person name="Sheng M."/>
        </authorList>
    </citation>
    <scope>NUCLEOTIDE SEQUENCE [LARGE SCALE GENOMIC DNA]</scope>
    <source>
        <strain evidence="2 3">HX-2-15</strain>
    </source>
</reference>
<keyword evidence="1" id="KW-0812">Transmembrane</keyword>
<keyword evidence="1" id="KW-0472">Membrane</keyword>
<evidence type="ECO:0000313" key="3">
    <source>
        <dbReference type="Proteomes" id="UP000306918"/>
    </source>
</evidence>
<accession>A0A4S8HM80</accession>
<evidence type="ECO:0000256" key="1">
    <source>
        <dbReference type="SAM" id="Phobius"/>
    </source>
</evidence>
<proteinExistence type="predicted"/>
<gene>
    <name evidence="2" type="ORF">FAM09_23155</name>
</gene>
<feature type="transmembrane region" description="Helical" evidence="1">
    <location>
        <begin position="12"/>
        <end position="31"/>
    </location>
</feature>
<dbReference type="AlphaFoldDB" id="A0A4S8HM80"/>
<keyword evidence="3" id="KW-1185">Reference proteome</keyword>
<dbReference type="Proteomes" id="UP000306918">
    <property type="component" value="Unassembled WGS sequence"/>
</dbReference>
<name>A0A4S8HM80_9BACT</name>
<dbReference type="OrthoDB" id="667161at2"/>
<dbReference type="RefSeq" id="WP_136579537.1">
    <property type="nucleotide sequence ID" value="NZ_STFF01000007.1"/>
</dbReference>
<keyword evidence="1" id="KW-1133">Transmembrane helix</keyword>
<comment type="caution">
    <text evidence="2">The sequence shown here is derived from an EMBL/GenBank/DDBJ whole genome shotgun (WGS) entry which is preliminary data.</text>
</comment>
<evidence type="ECO:0000313" key="2">
    <source>
        <dbReference type="EMBL" id="THU34894.1"/>
    </source>
</evidence>
<dbReference type="EMBL" id="STFF01000007">
    <property type="protein sequence ID" value="THU34894.1"/>
    <property type="molecule type" value="Genomic_DNA"/>
</dbReference>